<evidence type="ECO:0000313" key="3">
    <source>
        <dbReference type="Proteomes" id="UP001497392"/>
    </source>
</evidence>
<comment type="caution">
    <text evidence="2">The sequence shown here is derived from an EMBL/GenBank/DDBJ whole genome shotgun (WGS) entry which is preliminary data.</text>
</comment>
<gene>
    <name evidence="2" type="primary">g419</name>
    <name evidence="2" type="ORF">VP750_LOCUS367</name>
</gene>
<feature type="compositionally biased region" description="Basic and acidic residues" evidence="1">
    <location>
        <begin position="1"/>
        <end position="12"/>
    </location>
</feature>
<name>A0ABP1FFN5_9CHLO</name>
<evidence type="ECO:0000313" key="2">
    <source>
        <dbReference type="EMBL" id="CAL5218708.1"/>
    </source>
</evidence>
<dbReference type="EMBL" id="CAXHTA020000001">
    <property type="protein sequence ID" value="CAL5218708.1"/>
    <property type="molecule type" value="Genomic_DNA"/>
</dbReference>
<feature type="region of interest" description="Disordered" evidence="1">
    <location>
        <begin position="1"/>
        <end position="42"/>
    </location>
</feature>
<dbReference type="Proteomes" id="UP001497392">
    <property type="component" value="Unassembled WGS sequence"/>
</dbReference>
<feature type="region of interest" description="Disordered" evidence="1">
    <location>
        <begin position="161"/>
        <end position="182"/>
    </location>
</feature>
<keyword evidence="3" id="KW-1185">Reference proteome</keyword>
<protein>
    <submittedName>
        <fullName evidence="2">G419 protein</fullName>
    </submittedName>
</protein>
<organism evidence="2 3">
    <name type="scientific">Coccomyxa viridis</name>
    <dbReference type="NCBI Taxonomy" id="1274662"/>
    <lineage>
        <taxon>Eukaryota</taxon>
        <taxon>Viridiplantae</taxon>
        <taxon>Chlorophyta</taxon>
        <taxon>core chlorophytes</taxon>
        <taxon>Trebouxiophyceae</taxon>
        <taxon>Trebouxiophyceae incertae sedis</taxon>
        <taxon>Coccomyxaceae</taxon>
        <taxon>Coccomyxa</taxon>
    </lineage>
</organism>
<sequence>MSEARSRAKEPKVPAASSPPAHNTRARAKERAAVADEDPIASTPVKTDHEILAAAMQDIDLINRAFSMKAPVRKLKSGSHVMAAYRDFMRKGREERGIRRPWENNPNDKLFNEGIQCFSLMIQRYGPWAEQNPRIAKDFVLGQYIDAHPNMFGAMKPGEEPLHQVPSKPTDIYNKGHLLSEG</sequence>
<proteinExistence type="predicted"/>
<reference evidence="2 3" key="1">
    <citation type="submission" date="2024-06" db="EMBL/GenBank/DDBJ databases">
        <authorList>
            <person name="Kraege A."/>
            <person name="Thomma B."/>
        </authorList>
    </citation>
    <scope>NUCLEOTIDE SEQUENCE [LARGE SCALE GENOMIC DNA]</scope>
</reference>
<accession>A0ABP1FFN5</accession>
<evidence type="ECO:0000256" key="1">
    <source>
        <dbReference type="SAM" id="MobiDB-lite"/>
    </source>
</evidence>